<protein>
    <submittedName>
        <fullName evidence="1">Sulfatase</fullName>
    </submittedName>
</protein>
<reference evidence="1 2" key="1">
    <citation type="submission" date="2018-06" db="EMBL/GenBank/DDBJ databases">
        <authorList>
            <consortium name="Pathogen Informatics"/>
            <person name="Doyle S."/>
        </authorList>
    </citation>
    <scope>NUCLEOTIDE SEQUENCE [LARGE SCALE GENOMIC DNA]</scope>
    <source>
        <strain evidence="1 2">NCTC8258</strain>
    </source>
</reference>
<organism evidence="1 2">
    <name type="scientific">Salmonella enterica I</name>
    <dbReference type="NCBI Taxonomy" id="59201"/>
    <lineage>
        <taxon>Bacteria</taxon>
        <taxon>Pseudomonadati</taxon>
        <taxon>Pseudomonadota</taxon>
        <taxon>Gammaproteobacteria</taxon>
        <taxon>Enterobacterales</taxon>
        <taxon>Enterobacteriaceae</taxon>
        <taxon>Salmonella</taxon>
    </lineage>
</organism>
<accession>A0A379WBK9</accession>
<proteinExistence type="predicted"/>
<evidence type="ECO:0000313" key="2">
    <source>
        <dbReference type="Proteomes" id="UP000255509"/>
    </source>
</evidence>
<dbReference type="AlphaFoldDB" id="A0A379WBK9"/>
<evidence type="ECO:0000313" key="1">
    <source>
        <dbReference type="EMBL" id="SUH16630.1"/>
    </source>
</evidence>
<dbReference type="Proteomes" id="UP000255509">
    <property type="component" value="Unassembled WGS sequence"/>
</dbReference>
<gene>
    <name evidence="1" type="ORF">NCTC8258_04394</name>
</gene>
<sequence>MLPTDAMFICGRAAGREHDIANYTLMPIKMNARYDVDELGKLSLAPPFNFTKGLQVLRIPARENIKV</sequence>
<name>A0A379WBK9_SALET</name>
<dbReference type="EMBL" id="UGXS01000004">
    <property type="protein sequence ID" value="SUH16630.1"/>
    <property type="molecule type" value="Genomic_DNA"/>
</dbReference>